<gene>
    <name evidence="4" type="ORF">GH714_016495</name>
</gene>
<dbReference type="Gene3D" id="3.30.420.10">
    <property type="entry name" value="Ribonuclease H-like superfamily/Ribonuclease H"/>
    <property type="match status" value="1"/>
</dbReference>
<dbReference type="EMBL" id="JAAGAX010000009">
    <property type="protein sequence ID" value="KAF2303304.1"/>
    <property type="molecule type" value="Genomic_DNA"/>
</dbReference>
<dbReference type="CDD" id="cd06222">
    <property type="entry name" value="RNase_H_like"/>
    <property type="match status" value="1"/>
</dbReference>
<organism evidence="4 5">
    <name type="scientific">Hevea brasiliensis</name>
    <name type="common">Para rubber tree</name>
    <name type="synonym">Siphonia brasiliensis</name>
    <dbReference type="NCBI Taxonomy" id="3981"/>
    <lineage>
        <taxon>Eukaryota</taxon>
        <taxon>Viridiplantae</taxon>
        <taxon>Streptophyta</taxon>
        <taxon>Embryophyta</taxon>
        <taxon>Tracheophyta</taxon>
        <taxon>Spermatophyta</taxon>
        <taxon>Magnoliopsida</taxon>
        <taxon>eudicotyledons</taxon>
        <taxon>Gunneridae</taxon>
        <taxon>Pentapetalae</taxon>
        <taxon>rosids</taxon>
        <taxon>fabids</taxon>
        <taxon>Malpighiales</taxon>
        <taxon>Euphorbiaceae</taxon>
        <taxon>Crotonoideae</taxon>
        <taxon>Micrandreae</taxon>
        <taxon>Hevea</taxon>
    </lineage>
</organism>
<protein>
    <recommendedName>
        <fullName evidence="3">RNase H type-1 domain-containing protein</fullName>
    </recommendedName>
</protein>
<dbReference type="InterPro" id="IPR002156">
    <property type="entry name" value="RNaseH_domain"/>
</dbReference>
<comment type="similarity">
    <text evidence="1">Belongs to the DRM1/ARP family.</text>
</comment>
<dbReference type="Proteomes" id="UP000467840">
    <property type="component" value="Chromosome 16"/>
</dbReference>
<keyword evidence="5" id="KW-1185">Reference proteome</keyword>
<dbReference type="Pfam" id="PF13456">
    <property type="entry name" value="RVT_3"/>
    <property type="match status" value="1"/>
</dbReference>
<sequence length="276" mass="30349">MLLDKLWDDVVAGPQPDRGLGKLRKISTKPLTIDKEGETSKFQRSISMPASPGTPSTPLTPTTPASVRKDNVWRSVFNPGSNLATKGLGAQLFDKPQPNSPTVYDCGCGEDFSRILALVEEVVRGDKGEEREAFGGGLLRGQMGQWIDGFVACWGRHSIPMTELWAVYVELRLAKFRRVGKIVVEYDNLQVVNMLLDKIEVSDSQRAMVNKIKVLLASGWEVRVVHVFREANVLADWLVGHASSFPLGSHRLECPPDGLLPCLLHDKFGVASLTAS</sequence>
<evidence type="ECO:0000256" key="1">
    <source>
        <dbReference type="ARBA" id="ARBA00010502"/>
    </source>
</evidence>
<evidence type="ECO:0000256" key="2">
    <source>
        <dbReference type="SAM" id="MobiDB-lite"/>
    </source>
</evidence>
<evidence type="ECO:0000259" key="3">
    <source>
        <dbReference type="Pfam" id="PF13456"/>
    </source>
</evidence>
<dbReference type="AlphaFoldDB" id="A0A6A6LQH5"/>
<dbReference type="GO" id="GO:0004523">
    <property type="term" value="F:RNA-DNA hybrid ribonuclease activity"/>
    <property type="evidence" value="ECO:0007669"/>
    <property type="project" value="InterPro"/>
</dbReference>
<dbReference type="SUPFAM" id="SSF53098">
    <property type="entry name" value="Ribonuclease H-like"/>
    <property type="match status" value="1"/>
</dbReference>
<evidence type="ECO:0000313" key="5">
    <source>
        <dbReference type="Proteomes" id="UP000467840"/>
    </source>
</evidence>
<feature type="domain" description="RNase H type-1" evidence="3">
    <location>
        <begin position="130"/>
        <end position="241"/>
    </location>
</feature>
<dbReference type="InterPro" id="IPR044730">
    <property type="entry name" value="RNase_H-like_dom_plant"/>
</dbReference>
<reference evidence="4 5" key="1">
    <citation type="journal article" date="2020" name="Mol. Plant">
        <title>The Chromosome-Based Rubber Tree Genome Provides New Insights into Spurge Genome Evolution and Rubber Biosynthesis.</title>
        <authorList>
            <person name="Liu J."/>
            <person name="Shi C."/>
            <person name="Shi C.C."/>
            <person name="Li W."/>
            <person name="Zhang Q.J."/>
            <person name="Zhang Y."/>
            <person name="Li K."/>
            <person name="Lu H.F."/>
            <person name="Shi C."/>
            <person name="Zhu S.T."/>
            <person name="Xiao Z.Y."/>
            <person name="Nan H."/>
            <person name="Yue Y."/>
            <person name="Zhu X.G."/>
            <person name="Wu Y."/>
            <person name="Hong X.N."/>
            <person name="Fan G.Y."/>
            <person name="Tong Y."/>
            <person name="Zhang D."/>
            <person name="Mao C.L."/>
            <person name="Liu Y.L."/>
            <person name="Hao S.J."/>
            <person name="Liu W.Q."/>
            <person name="Lv M.Q."/>
            <person name="Zhang H.B."/>
            <person name="Liu Y."/>
            <person name="Hu-Tang G.R."/>
            <person name="Wang J.P."/>
            <person name="Wang J.H."/>
            <person name="Sun Y.H."/>
            <person name="Ni S.B."/>
            <person name="Chen W.B."/>
            <person name="Zhang X.C."/>
            <person name="Jiao Y.N."/>
            <person name="Eichler E.E."/>
            <person name="Li G.H."/>
            <person name="Liu X."/>
            <person name="Gao L.Z."/>
        </authorList>
    </citation>
    <scope>NUCLEOTIDE SEQUENCE [LARGE SCALE GENOMIC DNA]</scope>
    <source>
        <strain evidence="5">cv. GT1</strain>
        <tissue evidence="4">Leaf</tissue>
    </source>
</reference>
<proteinExistence type="inferred from homology"/>
<dbReference type="GO" id="GO:0003676">
    <property type="term" value="F:nucleic acid binding"/>
    <property type="evidence" value="ECO:0007669"/>
    <property type="project" value="InterPro"/>
</dbReference>
<evidence type="ECO:0000313" key="4">
    <source>
        <dbReference type="EMBL" id="KAF2303304.1"/>
    </source>
</evidence>
<name>A0A6A6LQH5_HEVBR</name>
<dbReference type="InterPro" id="IPR036397">
    <property type="entry name" value="RNaseH_sf"/>
</dbReference>
<accession>A0A6A6LQH5</accession>
<feature type="region of interest" description="Disordered" evidence="2">
    <location>
        <begin position="36"/>
        <end position="65"/>
    </location>
</feature>
<feature type="compositionally biased region" description="Low complexity" evidence="2">
    <location>
        <begin position="49"/>
        <end position="65"/>
    </location>
</feature>
<dbReference type="InterPro" id="IPR008406">
    <property type="entry name" value="DRM/ARP"/>
</dbReference>
<dbReference type="PANTHER" id="PTHR33565">
    <property type="entry name" value="DORMANCY-ASSOCIATED PROTEIN 1"/>
    <property type="match status" value="1"/>
</dbReference>
<dbReference type="InterPro" id="IPR012337">
    <property type="entry name" value="RNaseH-like_sf"/>
</dbReference>
<comment type="caution">
    <text evidence="4">The sequence shown here is derived from an EMBL/GenBank/DDBJ whole genome shotgun (WGS) entry which is preliminary data.</text>
</comment>
<dbReference type="Pfam" id="PF05564">
    <property type="entry name" value="Auxin_repressed"/>
    <property type="match status" value="1"/>
</dbReference>
<dbReference type="PANTHER" id="PTHR33565:SF2">
    <property type="entry name" value="DORMANCY-ASSOCIATED PROTEIN 1"/>
    <property type="match status" value="1"/>
</dbReference>